<reference evidence="7 8" key="1">
    <citation type="journal article" date="2013" name="Int. J. Syst. Evol. Microbiol.">
        <title>Roseomonas aerophila sp. nov., isolated from air.</title>
        <authorList>
            <person name="Kim S.J."/>
            <person name="Weon H.Y."/>
            <person name="Ahn J.H."/>
            <person name="Hong S.B."/>
            <person name="Seok S.J."/>
            <person name="Whang K.S."/>
            <person name="Kwon S.W."/>
        </authorList>
    </citation>
    <scope>NUCLEOTIDE SEQUENCE [LARGE SCALE GENOMIC DNA]</scope>
    <source>
        <strain evidence="7 8">NBRC 108923</strain>
    </source>
</reference>
<name>A0ABR7RT60_9PROT</name>
<evidence type="ECO:0000256" key="3">
    <source>
        <dbReference type="ARBA" id="ARBA00022763"/>
    </source>
</evidence>
<keyword evidence="2 6" id="KW-0255">Endonuclease</keyword>
<gene>
    <name evidence="7" type="ORF">IBL26_23505</name>
</gene>
<comment type="caution">
    <text evidence="7">The sequence shown here is derived from an EMBL/GenBank/DDBJ whole genome shotgun (WGS) entry which is preliminary data.</text>
</comment>
<keyword evidence="1 6" id="KW-0540">Nuclease</keyword>
<dbReference type="InterPro" id="IPR011335">
    <property type="entry name" value="Restrct_endonuc-II-like"/>
</dbReference>
<organism evidence="7 8">
    <name type="scientific">Teichococcus aerophilus</name>
    <dbReference type="NCBI Taxonomy" id="1224513"/>
    <lineage>
        <taxon>Bacteria</taxon>
        <taxon>Pseudomonadati</taxon>
        <taxon>Pseudomonadota</taxon>
        <taxon>Alphaproteobacteria</taxon>
        <taxon>Acetobacterales</taxon>
        <taxon>Roseomonadaceae</taxon>
        <taxon>Roseomonas</taxon>
    </lineage>
</organism>
<protein>
    <recommendedName>
        <fullName evidence="6">Very short patch repair endonuclease</fullName>
        <ecNumber evidence="6">3.1.-.-</ecNumber>
    </recommendedName>
</protein>
<dbReference type="RefSeq" id="WP_187786948.1">
    <property type="nucleotide sequence ID" value="NZ_JACTVA010000074.1"/>
</dbReference>
<dbReference type="NCBIfam" id="TIGR00632">
    <property type="entry name" value="vsr"/>
    <property type="match status" value="1"/>
</dbReference>
<sequence>MVDTRTPEQRRRIMQAVKTEHTGPEWIVRRWLHAHGYRYRLHSRDLPGRPDIVFPGRRVAVFVHGCFWHSHDCAKGRAPKSRLDYWGPKLEANRRRDALKRAELEALGWTVLTVWQCETTDPTMLAAKLTSTLDATESRSTRPRKSAIVASNS</sequence>
<dbReference type="Proteomes" id="UP000626026">
    <property type="component" value="Unassembled WGS sequence"/>
</dbReference>
<dbReference type="GO" id="GO:0004519">
    <property type="term" value="F:endonuclease activity"/>
    <property type="evidence" value="ECO:0007669"/>
    <property type="project" value="UniProtKB-KW"/>
</dbReference>
<proteinExistence type="inferred from homology"/>
<dbReference type="CDD" id="cd00221">
    <property type="entry name" value="Vsr"/>
    <property type="match status" value="1"/>
</dbReference>
<evidence type="ECO:0000256" key="2">
    <source>
        <dbReference type="ARBA" id="ARBA00022759"/>
    </source>
</evidence>
<evidence type="ECO:0000256" key="4">
    <source>
        <dbReference type="ARBA" id="ARBA00022801"/>
    </source>
</evidence>
<evidence type="ECO:0000313" key="7">
    <source>
        <dbReference type="EMBL" id="MBC9209824.1"/>
    </source>
</evidence>
<evidence type="ECO:0000256" key="1">
    <source>
        <dbReference type="ARBA" id="ARBA00022722"/>
    </source>
</evidence>
<dbReference type="EMBL" id="JACTVA010000074">
    <property type="protein sequence ID" value="MBC9209824.1"/>
    <property type="molecule type" value="Genomic_DNA"/>
</dbReference>
<dbReference type="EC" id="3.1.-.-" evidence="6"/>
<dbReference type="PIRSF" id="PIRSF018267">
    <property type="entry name" value="VSR_endonuc"/>
    <property type="match status" value="1"/>
</dbReference>
<evidence type="ECO:0000256" key="6">
    <source>
        <dbReference type="PIRNR" id="PIRNR018267"/>
    </source>
</evidence>
<dbReference type="SUPFAM" id="SSF52980">
    <property type="entry name" value="Restriction endonuclease-like"/>
    <property type="match status" value="1"/>
</dbReference>
<dbReference type="Gene3D" id="3.40.960.10">
    <property type="entry name" value="VSR Endonuclease"/>
    <property type="match status" value="1"/>
</dbReference>
<comment type="function">
    <text evidence="6">May nick specific sequences that contain T:G mispairs resulting from m5C-deamination.</text>
</comment>
<comment type="similarity">
    <text evidence="6">Belongs to the vsr family.</text>
</comment>
<evidence type="ECO:0000313" key="8">
    <source>
        <dbReference type="Proteomes" id="UP000626026"/>
    </source>
</evidence>
<evidence type="ECO:0000256" key="5">
    <source>
        <dbReference type="ARBA" id="ARBA00023204"/>
    </source>
</evidence>
<keyword evidence="4 6" id="KW-0378">Hydrolase</keyword>
<dbReference type="InterPro" id="IPR004603">
    <property type="entry name" value="DNA_mismatch_endonuc_vsr"/>
</dbReference>
<keyword evidence="3 6" id="KW-0227">DNA damage</keyword>
<keyword evidence="5 6" id="KW-0234">DNA repair</keyword>
<dbReference type="Pfam" id="PF03852">
    <property type="entry name" value="Vsr"/>
    <property type="match status" value="1"/>
</dbReference>
<keyword evidence="8" id="KW-1185">Reference proteome</keyword>
<accession>A0ABR7RT60</accession>